<dbReference type="Proteomes" id="UP000253741">
    <property type="component" value="Unassembled WGS sequence"/>
</dbReference>
<dbReference type="OrthoDB" id="7186128at2"/>
<feature type="DNA-binding region" description="H-T-H motif" evidence="4">
    <location>
        <begin position="38"/>
        <end position="57"/>
    </location>
</feature>
<evidence type="ECO:0000256" key="4">
    <source>
        <dbReference type="PROSITE-ProRule" id="PRU00335"/>
    </source>
</evidence>
<keyword evidence="3" id="KW-0804">Transcription</keyword>
<dbReference type="GO" id="GO:0045892">
    <property type="term" value="P:negative regulation of DNA-templated transcription"/>
    <property type="evidence" value="ECO:0007669"/>
    <property type="project" value="UniProtKB-ARBA"/>
</dbReference>
<dbReference type="InterPro" id="IPR023772">
    <property type="entry name" value="DNA-bd_HTH_TetR-type_CS"/>
</dbReference>
<evidence type="ECO:0000256" key="3">
    <source>
        <dbReference type="ARBA" id="ARBA00023163"/>
    </source>
</evidence>
<proteinExistence type="predicted"/>
<dbReference type="PANTHER" id="PTHR30055">
    <property type="entry name" value="HTH-TYPE TRANSCRIPTIONAL REGULATOR RUTR"/>
    <property type="match status" value="1"/>
</dbReference>
<name>A0A370B7W5_9ACTN</name>
<keyword evidence="7" id="KW-1185">Reference proteome</keyword>
<dbReference type="PRINTS" id="PR00455">
    <property type="entry name" value="HTHTETR"/>
</dbReference>
<dbReference type="GO" id="GO:0003700">
    <property type="term" value="F:DNA-binding transcription factor activity"/>
    <property type="evidence" value="ECO:0007669"/>
    <property type="project" value="TreeGrafter"/>
</dbReference>
<dbReference type="SUPFAM" id="SSF46689">
    <property type="entry name" value="Homeodomain-like"/>
    <property type="match status" value="1"/>
</dbReference>
<dbReference type="Pfam" id="PF14246">
    <property type="entry name" value="TetR_C_7"/>
    <property type="match status" value="1"/>
</dbReference>
<dbReference type="InterPro" id="IPR001647">
    <property type="entry name" value="HTH_TetR"/>
</dbReference>
<dbReference type="InterPro" id="IPR039536">
    <property type="entry name" value="TetR_C_Proteobacteria"/>
</dbReference>
<dbReference type="AlphaFoldDB" id="A0A370B7W5"/>
<keyword evidence="1" id="KW-0805">Transcription regulation</keyword>
<evidence type="ECO:0000313" key="7">
    <source>
        <dbReference type="Proteomes" id="UP000253741"/>
    </source>
</evidence>
<evidence type="ECO:0000256" key="2">
    <source>
        <dbReference type="ARBA" id="ARBA00023125"/>
    </source>
</evidence>
<dbReference type="RefSeq" id="WP_114624000.1">
    <property type="nucleotide sequence ID" value="NZ_QQNA01000093.1"/>
</dbReference>
<dbReference type="PROSITE" id="PS50977">
    <property type="entry name" value="HTH_TETR_2"/>
    <property type="match status" value="1"/>
</dbReference>
<keyword evidence="2 4" id="KW-0238">DNA-binding</keyword>
<reference evidence="6 7" key="1">
    <citation type="submission" date="2018-07" db="EMBL/GenBank/DDBJ databases">
        <title>Streptomyces species from bats.</title>
        <authorList>
            <person name="Dunlap C."/>
        </authorList>
    </citation>
    <scope>NUCLEOTIDE SEQUENCE [LARGE SCALE GENOMIC DNA]</scope>
    <source>
        <strain evidence="6 7">AC230</strain>
    </source>
</reference>
<sequence length="216" mass="23110">MSVAGTKKPVRARSGRKQAAILDAGRELFLQHGVDRVTMDTVAARAGVSKATVYSHFGDKRRLFLAILHDASESLAASAGLTLERYLADDAAIETLAELEAALTAAASDIGTTMVGSADYAAVFALVARHRQEEPESDADVSMAKPEEAFAERITHFTSRGLLDADDAALAVDHFIALTVLRAYNHHPTPSVADLGRVREIIADGVHVFIRAYGAR</sequence>
<organism evidence="6 7">
    <name type="scientific">Streptomyces corynorhini</name>
    <dbReference type="NCBI Taxonomy" id="2282652"/>
    <lineage>
        <taxon>Bacteria</taxon>
        <taxon>Bacillati</taxon>
        <taxon>Actinomycetota</taxon>
        <taxon>Actinomycetes</taxon>
        <taxon>Kitasatosporales</taxon>
        <taxon>Streptomycetaceae</taxon>
        <taxon>Streptomyces</taxon>
    </lineage>
</organism>
<dbReference type="InterPro" id="IPR050109">
    <property type="entry name" value="HTH-type_TetR-like_transc_reg"/>
</dbReference>
<dbReference type="GO" id="GO:0000976">
    <property type="term" value="F:transcription cis-regulatory region binding"/>
    <property type="evidence" value="ECO:0007669"/>
    <property type="project" value="TreeGrafter"/>
</dbReference>
<comment type="caution">
    <text evidence="6">The sequence shown here is derived from an EMBL/GenBank/DDBJ whole genome shotgun (WGS) entry which is preliminary data.</text>
</comment>
<evidence type="ECO:0000259" key="5">
    <source>
        <dbReference type="PROSITE" id="PS50977"/>
    </source>
</evidence>
<evidence type="ECO:0000313" key="6">
    <source>
        <dbReference type="EMBL" id="RDG37691.1"/>
    </source>
</evidence>
<evidence type="ECO:0000256" key="1">
    <source>
        <dbReference type="ARBA" id="ARBA00023015"/>
    </source>
</evidence>
<dbReference type="Gene3D" id="1.10.357.10">
    <property type="entry name" value="Tetracycline Repressor, domain 2"/>
    <property type="match status" value="1"/>
</dbReference>
<dbReference type="EMBL" id="QQNA01000093">
    <property type="protein sequence ID" value="RDG37691.1"/>
    <property type="molecule type" value="Genomic_DNA"/>
</dbReference>
<dbReference type="InterPro" id="IPR009057">
    <property type="entry name" value="Homeodomain-like_sf"/>
</dbReference>
<dbReference type="FunFam" id="1.10.10.60:FF:000141">
    <property type="entry name" value="TetR family transcriptional regulator"/>
    <property type="match status" value="1"/>
</dbReference>
<accession>A0A370B7W5</accession>
<dbReference type="PANTHER" id="PTHR30055:SF146">
    <property type="entry name" value="HTH-TYPE TRANSCRIPTIONAL DUAL REGULATOR CECR"/>
    <property type="match status" value="1"/>
</dbReference>
<dbReference type="Pfam" id="PF00440">
    <property type="entry name" value="TetR_N"/>
    <property type="match status" value="1"/>
</dbReference>
<feature type="domain" description="HTH tetR-type" evidence="5">
    <location>
        <begin position="15"/>
        <end position="75"/>
    </location>
</feature>
<dbReference type="PROSITE" id="PS01081">
    <property type="entry name" value="HTH_TETR_1"/>
    <property type="match status" value="1"/>
</dbReference>
<gene>
    <name evidence="6" type="ORF">DVH02_13235</name>
</gene>
<protein>
    <submittedName>
        <fullName evidence="6">TetR/AcrR family transcriptional regulator</fullName>
    </submittedName>
</protein>